<dbReference type="Pfam" id="PF05141">
    <property type="entry name" value="DIT1_PvcA"/>
    <property type="match status" value="1"/>
</dbReference>
<dbReference type="EMBL" id="PXOA01000351">
    <property type="protein sequence ID" value="RFU76422.1"/>
    <property type="molecule type" value="Genomic_DNA"/>
</dbReference>
<protein>
    <submittedName>
        <fullName evidence="1">Transferase family</fullName>
    </submittedName>
</protein>
<evidence type="ECO:0000313" key="2">
    <source>
        <dbReference type="Proteomes" id="UP000266272"/>
    </source>
</evidence>
<reference evidence="1 2" key="1">
    <citation type="journal article" date="2018" name="PLoS Pathog.">
        <title>Evolution of structural diversity of trichothecenes, a family of toxins produced by plant pathogenic and entomopathogenic fungi.</title>
        <authorList>
            <person name="Proctor R.H."/>
            <person name="McCormick S.P."/>
            <person name="Kim H.S."/>
            <person name="Cardoza R.E."/>
            <person name="Stanley A.M."/>
            <person name="Lindo L."/>
            <person name="Kelly A."/>
            <person name="Brown D.W."/>
            <person name="Lee T."/>
            <person name="Vaughan M.M."/>
            <person name="Alexander N.J."/>
            <person name="Busman M."/>
            <person name="Gutierrez S."/>
        </authorList>
    </citation>
    <scope>NUCLEOTIDE SEQUENCE [LARGE SCALE GENOMIC DNA]</scope>
    <source>
        <strain evidence="1 2">IBT 40837</strain>
    </source>
</reference>
<dbReference type="Proteomes" id="UP000266272">
    <property type="component" value="Unassembled WGS sequence"/>
</dbReference>
<dbReference type="PANTHER" id="PTHR37285:SF5">
    <property type="entry name" value="SPORE WALL MATURATION PROTEIN DIT1"/>
    <property type="match status" value="1"/>
</dbReference>
<dbReference type="OrthoDB" id="429813at2759"/>
<dbReference type="STRING" id="490622.A0A395NJX9"/>
<comment type="caution">
    <text evidence="1">The sequence shown here is derived from an EMBL/GenBank/DDBJ whole genome shotgun (WGS) entry which is preliminary data.</text>
</comment>
<keyword evidence="2" id="KW-1185">Reference proteome</keyword>
<accession>A0A395NJX9</accession>
<keyword evidence="1" id="KW-0808">Transferase</keyword>
<dbReference type="PANTHER" id="PTHR37285">
    <property type="entry name" value="SPORE WALL MATURATION PROTEIN DIT1"/>
    <property type="match status" value="1"/>
</dbReference>
<organism evidence="1 2">
    <name type="scientific">Trichoderma arundinaceum</name>
    <dbReference type="NCBI Taxonomy" id="490622"/>
    <lineage>
        <taxon>Eukaryota</taxon>
        <taxon>Fungi</taxon>
        <taxon>Dikarya</taxon>
        <taxon>Ascomycota</taxon>
        <taxon>Pezizomycotina</taxon>
        <taxon>Sordariomycetes</taxon>
        <taxon>Hypocreomycetidae</taxon>
        <taxon>Hypocreales</taxon>
        <taxon>Hypocreaceae</taxon>
        <taxon>Trichoderma</taxon>
    </lineage>
</organism>
<sequence>MQPLSFVTCTKVLPINTEKCSNGALEATEVSIQILAIIYEYALNKFDDSLDRLAAGTPKFLSVIDRFVIAGESVEMCLPAFPFKSANKVYKVLGILPDKAEELALERLNTMCARIGDIYRPGANLTIISDGLVYNDLLSIPDRDVWAYGQALRAMAVEKGFTNISFSRLRDLVDFPLPEKLQEVTYVANATNFRRHLLNKFGKDDLDIDNEIATKADTLMTYRGYRRFLHSDLQYVFPAGTGRHLQRQ</sequence>
<gene>
    <name evidence="1" type="ORF">TARUN_5778</name>
</gene>
<dbReference type="InterPro" id="IPR007817">
    <property type="entry name" value="Isocyanide_synthase_DIT1"/>
</dbReference>
<dbReference type="GO" id="GO:0016740">
    <property type="term" value="F:transferase activity"/>
    <property type="evidence" value="ECO:0007669"/>
    <property type="project" value="UniProtKB-KW"/>
</dbReference>
<proteinExistence type="predicted"/>
<name>A0A395NJX9_TRIAR</name>
<dbReference type="AlphaFoldDB" id="A0A395NJX9"/>
<evidence type="ECO:0000313" key="1">
    <source>
        <dbReference type="EMBL" id="RFU76422.1"/>
    </source>
</evidence>